<dbReference type="Pfam" id="PF01641">
    <property type="entry name" value="SelR"/>
    <property type="match status" value="1"/>
</dbReference>
<dbReference type="InterPro" id="IPR028427">
    <property type="entry name" value="Met_Sox_Rdtase_MsrB"/>
</dbReference>
<reference evidence="8" key="1">
    <citation type="submission" date="2021-01" db="EMBL/GenBank/DDBJ databases">
        <authorList>
            <person name="Corre E."/>
            <person name="Pelletier E."/>
            <person name="Niang G."/>
            <person name="Scheremetjew M."/>
            <person name="Finn R."/>
            <person name="Kale V."/>
            <person name="Holt S."/>
            <person name="Cochrane G."/>
            <person name="Meng A."/>
            <person name="Brown T."/>
            <person name="Cohen L."/>
        </authorList>
    </citation>
    <scope>NUCLEOTIDE SEQUENCE</scope>
    <source>
        <strain evidence="8">DIVA3 518/3/11/1/6</strain>
    </source>
</reference>
<dbReference type="GO" id="GO:0030091">
    <property type="term" value="P:protein repair"/>
    <property type="evidence" value="ECO:0007669"/>
    <property type="project" value="InterPro"/>
</dbReference>
<dbReference type="PROSITE" id="PS51790">
    <property type="entry name" value="MSRB"/>
    <property type="match status" value="1"/>
</dbReference>
<feature type="transmembrane region" description="Helical" evidence="6">
    <location>
        <begin position="267"/>
        <end position="287"/>
    </location>
</feature>
<feature type="compositionally biased region" description="Polar residues" evidence="5">
    <location>
        <begin position="235"/>
        <end position="254"/>
    </location>
</feature>
<keyword evidence="6" id="KW-1133">Transmembrane helix</keyword>
<dbReference type="EMBL" id="HBKP01014398">
    <property type="protein sequence ID" value="CAE2223728.1"/>
    <property type="molecule type" value="Transcribed_RNA"/>
</dbReference>
<evidence type="ECO:0000256" key="1">
    <source>
        <dbReference type="ARBA" id="ARBA00007174"/>
    </source>
</evidence>
<name>A0A7S4IAP2_9EUKA</name>
<evidence type="ECO:0000259" key="7">
    <source>
        <dbReference type="PROSITE" id="PS51790"/>
    </source>
</evidence>
<keyword evidence="3" id="KW-0560">Oxidoreductase</keyword>
<feature type="compositionally biased region" description="Polar residues" evidence="5">
    <location>
        <begin position="193"/>
        <end position="207"/>
    </location>
</feature>
<dbReference type="SUPFAM" id="SSF51316">
    <property type="entry name" value="Mss4-like"/>
    <property type="match status" value="1"/>
</dbReference>
<dbReference type="GO" id="GO:0006979">
    <property type="term" value="P:response to oxidative stress"/>
    <property type="evidence" value="ECO:0007669"/>
    <property type="project" value="InterPro"/>
</dbReference>
<dbReference type="InterPro" id="IPR002579">
    <property type="entry name" value="Met_Sox_Rdtase_MsrB_dom"/>
</dbReference>
<evidence type="ECO:0000313" key="8">
    <source>
        <dbReference type="EMBL" id="CAE2223728.1"/>
    </source>
</evidence>
<dbReference type="GO" id="GO:0005737">
    <property type="term" value="C:cytoplasm"/>
    <property type="evidence" value="ECO:0007669"/>
    <property type="project" value="TreeGrafter"/>
</dbReference>
<comment type="catalytic activity">
    <reaction evidence="4">
        <text>L-methionyl-[protein] + [thioredoxin]-disulfide + H2O = L-methionyl-(R)-S-oxide-[protein] + [thioredoxin]-dithiol</text>
        <dbReference type="Rhea" id="RHEA:24164"/>
        <dbReference type="Rhea" id="RHEA-COMP:10698"/>
        <dbReference type="Rhea" id="RHEA-COMP:10700"/>
        <dbReference type="Rhea" id="RHEA-COMP:12313"/>
        <dbReference type="Rhea" id="RHEA-COMP:12314"/>
        <dbReference type="ChEBI" id="CHEBI:15377"/>
        <dbReference type="ChEBI" id="CHEBI:16044"/>
        <dbReference type="ChEBI" id="CHEBI:29950"/>
        <dbReference type="ChEBI" id="CHEBI:45764"/>
        <dbReference type="ChEBI" id="CHEBI:50058"/>
        <dbReference type="EC" id="1.8.4.12"/>
    </reaction>
</comment>
<dbReference type="GO" id="GO:0033743">
    <property type="term" value="F:peptide-methionine (R)-S-oxide reductase activity"/>
    <property type="evidence" value="ECO:0007669"/>
    <property type="project" value="UniProtKB-EC"/>
</dbReference>
<evidence type="ECO:0000256" key="2">
    <source>
        <dbReference type="ARBA" id="ARBA00012499"/>
    </source>
</evidence>
<proteinExistence type="inferred from homology"/>
<evidence type="ECO:0000256" key="6">
    <source>
        <dbReference type="SAM" id="Phobius"/>
    </source>
</evidence>
<accession>A0A7S4IAP2</accession>
<feature type="compositionally biased region" description="Basic and acidic residues" evidence="5">
    <location>
        <begin position="171"/>
        <end position="183"/>
    </location>
</feature>
<sequence length="294" mass="32689">MAAWDEKFNKLSEFELERMSFYAGEKYAEVDCEGVYKCARCASVVFSSQDKFVPVEPLNEFPTFRNCVSADSISTRRVYSFGMKRTEVLCGNCSLHLGYVFADGKESGDVHAAAGERHCILSLCLDFVPSDQGSTDLPEFVCPPKVVHEHLEQQEQTARELIDSGMAVEMKANEKEEKREKQEPTAPIPPIQRQDTPQVPLTKSNPSTPEKKPKKRTQQKPPRAAPQRTPPPAKNTTTRGMPQGPTQSDTPFSSETRKPSSEESGKAVIIAPVVLALIGSVIIYFAYKTSQEKK</sequence>
<dbReference type="Gene3D" id="2.170.150.20">
    <property type="entry name" value="Peptide methionine sulfoxide reductase"/>
    <property type="match status" value="1"/>
</dbReference>
<dbReference type="EC" id="1.8.4.12" evidence="2"/>
<evidence type="ECO:0000256" key="4">
    <source>
        <dbReference type="ARBA" id="ARBA00048488"/>
    </source>
</evidence>
<protein>
    <recommendedName>
        <fullName evidence="2">peptide-methionine (R)-S-oxide reductase</fullName>
        <ecNumber evidence="2">1.8.4.12</ecNumber>
    </recommendedName>
</protein>
<evidence type="ECO:0000256" key="3">
    <source>
        <dbReference type="ARBA" id="ARBA00023002"/>
    </source>
</evidence>
<keyword evidence="6" id="KW-0812">Transmembrane</keyword>
<comment type="similarity">
    <text evidence="1">Belongs to the MsrB Met sulfoxide reductase family.</text>
</comment>
<gene>
    <name evidence="8" type="ORF">VSP0166_LOCUS10235</name>
</gene>
<feature type="region of interest" description="Disordered" evidence="5">
    <location>
        <begin position="171"/>
        <end position="267"/>
    </location>
</feature>
<organism evidence="8">
    <name type="scientific">Vannella robusta</name>
    <dbReference type="NCBI Taxonomy" id="1487602"/>
    <lineage>
        <taxon>Eukaryota</taxon>
        <taxon>Amoebozoa</taxon>
        <taxon>Discosea</taxon>
        <taxon>Flabellinia</taxon>
        <taxon>Vannellidae</taxon>
        <taxon>Vannella</taxon>
    </lineage>
</organism>
<keyword evidence="6" id="KW-0472">Membrane</keyword>
<feature type="domain" description="MsrB" evidence="7">
    <location>
        <begin position="9"/>
        <end position="130"/>
    </location>
</feature>
<feature type="compositionally biased region" description="Basic and acidic residues" evidence="5">
    <location>
        <begin position="255"/>
        <end position="265"/>
    </location>
</feature>
<dbReference type="InterPro" id="IPR011057">
    <property type="entry name" value="Mss4-like_sf"/>
</dbReference>
<dbReference type="AlphaFoldDB" id="A0A7S4IAP2"/>
<evidence type="ECO:0000256" key="5">
    <source>
        <dbReference type="SAM" id="MobiDB-lite"/>
    </source>
</evidence>
<dbReference type="PANTHER" id="PTHR10173">
    <property type="entry name" value="METHIONINE SULFOXIDE REDUCTASE"/>
    <property type="match status" value="1"/>
</dbReference>
<dbReference type="PANTHER" id="PTHR10173:SF52">
    <property type="entry name" value="METHIONINE-R-SULFOXIDE REDUCTASE B1"/>
    <property type="match status" value="1"/>
</dbReference>